<dbReference type="Gene3D" id="2.170.130.10">
    <property type="entry name" value="TonB-dependent receptor, plug domain"/>
    <property type="match status" value="1"/>
</dbReference>
<gene>
    <name evidence="4" type="ORF">AAE02nite_13040</name>
</gene>
<dbReference type="Pfam" id="PF13715">
    <property type="entry name" value="CarbopepD_reg_2"/>
    <property type="match status" value="1"/>
</dbReference>
<keyword evidence="2" id="KW-0732">Signal</keyword>
<dbReference type="SUPFAM" id="SSF56935">
    <property type="entry name" value="Porins"/>
    <property type="match status" value="1"/>
</dbReference>
<keyword evidence="1" id="KW-0812">Transmembrane</keyword>
<evidence type="ECO:0000313" key="4">
    <source>
        <dbReference type="EMBL" id="GEO03640.1"/>
    </source>
</evidence>
<accession>A0A512AVC2</accession>
<comment type="similarity">
    <text evidence="1">Belongs to the TonB-dependent receptor family.</text>
</comment>
<sequence>MHPKLFTCCLLFLFSLRVFAQQATVTGKVVSQSQTPLFSASVGLKGTNTGTLTNAQGVFKLSVPAEEDIQLIIKYINYREQQVALRLKTGEQREITVVLTNDTTALQTVTITGLKRNNTREEVSITRLEPRLTKQLPTPFGEFNKILVTLPGVISNNELSSTYSVRGGNYDENLVYVNGIEIYRPFLVSNAQQEGLSFINPDLVGNIEFSAGGWQPKYGDKLSSVLNIDYKIPTHFAGSVTGGLLGGAAHLEGITRNKRFTYLIGTRYKNAQLLFNKSLQTSGNYQPKFGDIQGYFNLSLGKKENPERTTLGFVGSLARNKYLVIPSLRETTFGTVNQYVRLRVAYEGRERMEYDAYQGGLNLQHRFNDAYTAHFIISSLLSRERELRNIEAGYNFCDIDLDPNSKDFNKCVQERDAGTEYNYARNNLTARIFALETRHVWELGNRNQVQWGIKWSQERIQDILDEYRFVDSADFVFLKNSLKTDILLNSNRFSGYAQQTLRWDGGETLTYGVRANYWSFNKELTFSPRIQYAFVAPTNDRLSFKVAAGVYYQPPFYRELRDQAGNLNQNLKAQRSVHFIAGNEYRFKAWNRDFKLVTEAYYKYLTNVVPYEVDNVRLRYYAKNNAKAYAVGFDTRINGEFIKGAESWFSLGILSAREDITGDSTNIYDAKTRKIIGRAPLGYIRRPTDQRITLGIFFQDQLPNDPTVKMNLNLVYGTGLPFSPPGIEGIRNQYNMPGYKRVDIGFSKLITLRHENEDKFGLESLWLALEVLNLLATNNVVSYNYVQDVNEITYAVPNYLSSRLLNVRFIARF</sequence>
<keyword evidence="1" id="KW-0472">Membrane</keyword>
<feature type="domain" description="TonB-dependent receptor plug" evidence="3">
    <location>
        <begin position="141"/>
        <end position="220"/>
    </location>
</feature>
<name>A0A512AVC2_9BACT</name>
<dbReference type="Proteomes" id="UP000321532">
    <property type="component" value="Unassembled WGS sequence"/>
</dbReference>
<evidence type="ECO:0000313" key="5">
    <source>
        <dbReference type="Proteomes" id="UP000321532"/>
    </source>
</evidence>
<dbReference type="InterPro" id="IPR008969">
    <property type="entry name" value="CarboxyPept-like_regulatory"/>
</dbReference>
<dbReference type="InterPro" id="IPR039426">
    <property type="entry name" value="TonB-dep_rcpt-like"/>
</dbReference>
<evidence type="ECO:0000259" key="3">
    <source>
        <dbReference type="Pfam" id="PF07715"/>
    </source>
</evidence>
<keyword evidence="4" id="KW-0675">Receptor</keyword>
<dbReference type="InterPro" id="IPR037066">
    <property type="entry name" value="Plug_dom_sf"/>
</dbReference>
<dbReference type="EMBL" id="BJYS01000007">
    <property type="protein sequence ID" value="GEO03640.1"/>
    <property type="molecule type" value="Genomic_DNA"/>
</dbReference>
<comment type="subcellular location">
    <subcellularLocation>
        <location evidence="1">Cell outer membrane</location>
        <topology evidence="1">Multi-pass membrane protein</topology>
    </subcellularLocation>
</comment>
<keyword evidence="1" id="KW-1134">Transmembrane beta strand</keyword>
<dbReference type="GO" id="GO:0009279">
    <property type="term" value="C:cell outer membrane"/>
    <property type="evidence" value="ECO:0007669"/>
    <property type="project" value="UniProtKB-SubCell"/>
</dbReference>
<reference evidence="4 5" key="1">
    <citation type="submission" date="2019-07" db="EMBL/GenBank/DDBJ databases">
        <title>Whole genome shotgun sequence of Adhaeribacter aerolatus NBRC 106133.</title>
        <authorList>
            <person name="Hosoyama A."/>
            <person name="Uohara A."/>
            <person name="Ohji S."/>
            <person name="Ichikawa N."/>
        </authorList>
    </citation>
    <scope>NUCLEOTIDE SEQUENCE [LARGE SCALE GENOMIC DNA]</scope>
    <source>
        <strain evidence="4 5">NBRC 106133</strain>
    </source>
</reference>
<keyword evidence="1" id="KW-0813">Transport</keyword>
<feature type="signal peptide" evidence="2">
    <location>
        <begin position="1"/>
        <end position="20"/>
    </location>
</feature>
<organism evidence="4 5">
    <name type="scientific">Adhaeribacter aerolatus</name>
    <dbReference type="NCBI Taxonomy" id="670289"/>
    <lineage>
        <taxon>Bacteria</taxon>
        <taxon>Pseudomonadati</taxon>
        <taxon>Bacteroidota</taxon>
        <taxon>Cytophagia</taxon>
        <taxon>Cytophagales</taxon>
        <taxon>Hymenobacteraceae</taxon>
        <taxon>Adhaeribacter</taxon>
    </lineage>
</organism>
<dbReference type="AlphaFoldDB" id="A0A512AVC2"/>
<dbReference type="SUPFAM" id="SSF49464">
    <property type="entry name" value="Carboxypeptidase regulatory domain-like"/>
    <property type="match status" value="1"/>
</dbReference>
<protein>
    <submittedName>
        <fullName evidence="4">TonB-dependent receptor</fullName>
    </submittedName>
</protein>
<dbReference type="OrthoDB" id="1108759at2"/>
<dbReference type="Pfam" id="PF07715">
    <property type="entry name" value="Plug"/>
    <property type="match status" value="1"/>
</dbReference>
<comment type="caution">
    <text evidence="4">The sequence shown here is derived from an EMBL/GenBank/DDBJ whole genome shotgun (WGS) entry which is preliminary data.</text>
</comment>
<dbReference type="PROSITE" id="PS52016">
    <property type="entry name" value="TONB_DEPENDENT_REC_3"/>
    <property type="match status" value="1"/>
</dbReference>
<dbReference type="InterPro" id="IPR012910">
    <property type="entry name" value="Plug_dom"/>
</dbReference>
<evidence type="ECO:0000256" key="2">
    <source>
        <dbReference type="SAM" id="SignalP"/>
    </source>
</evidence>
<evidence type="ECO:0000256" key="1">
    <source>
        <dbReference type="PROSITE-ProRule" id="PRU01360"/>
    </source>
</evidence>
<proteinExistence type="inferred from homology"/>
<keyword evidence="5" id="KW-1185">Reference proteome</keyword>
<feature type="chain" id="PRO_5021943895" evidence="2">
    <location>
        <begin position="21"/>
        <end position="813"/>
    </location>
</feature>
<dbReference type="Gene3D" id="2.60.40.1120">
    <property type="entry name" value="Carboxypeptidase-like, regulatory domain"/>
    <property type="match status" value="1"/>
</dbReference>
<keyword evidence="1" id="KW-0998">Cell outer membrane</keyword>